<dbReference type="GO" id="GO:0016151">
    <property type="term" value="F:nickel cation binding"/>
    <property type="evidence" value="ECO:0007669"/>
    <property type="project" value="InterPro"/>
</dbReference>
<dbReference type="Gene3D" id="1.10.4190.10">
    <property type="entry name" value="Urease accessory protein UreF"/>
    <property type="match status" value="1"/>
</dbReference>
<evidence type="ECO:0000256" key="2">
    <source>
        <dbReference type="ARBA" id="ARBA00023186"/>
    </source>
</evidence>
<evidence type="ECO:0008006" key="6">
    <source>
        <dbReference type="Google" id="ProtNLM"/>
    </source>
</evidence>
<protein>
    <recommendedName>
        <fullName evidence="6">Urease accessory protein UreF</fullName>
    </recommendedName>
</protein>
<organism evidence="4 5">
    <name type="scientific">Gymnopus androsaceus JB14</name>
    <dbReference type="NCBI Taxonomy" id="1447944"/>
    <lineage>
        <taxon>Eukaryota</taxon>
        <taxon>Fungi</taxon>
        <taxon>Dikarya</taxon>
        <taxon>Basidiomycota</taxon>
        <taxon>Agaricomycotina</taxon>
        <taxon>Agaricomycetes</taxon>
        <taxon>Agaricomycetidae</taxon>
        <taxon>Agaricales</taxon>
        <taxon>Marasmiineae</taxon>
        <taxon>Omphalotaceae</taxon>
        <taxon>Gymnopus</taxon>
    </lineage>
</organism>
<dbReference type="PANTHER" id="PTHR33620">
    <property type="entry name" value="UREASE ACCESSORY PROTEIN F"/>
    <property type="match status" value="1"/>
</dbReference>
<evidence type="ECO:0000313" key="4">
    <source>
        <dbReference type="EMBL" id="KAE9409989.1"/>
    </source>
</evidence>
<name>A0A6A4IHF9_9AGAR</name>
<keyword evidence="5" id="KW-1185">Reference proteome</keyword>
<dbReference type="PANTHER" id="PTHR33620:SF1">
    <property type="entry name" value="UREASE ACCESSORY PROTEIN F"/>
    <property type="match status" value="1"/>
</dbReference>
<dbReference type="InterPro" id="IPR038277">
    <property type="entry name" value="UreF_sf"/>
</dbReference>
<dbReference type="HAMAP" id="MF_01385">
    <property type="entry name" value="UreF"/>
    <property type="match status" value="1"/>
</dbReference>
<dbReference type="InterPro" id="IPR002639">
    <property type="entry name" value="UreF"/>
</dbReference>
<keyword evidence="1" id="KW-0996">Nickel insertion</keyword>
<evidence type="ECO:0000256" key="1">
    <source>
        <dbReference type="ARBA" id="ARBA00022988"/>
    </source>
</evidence>
<evidence type="ECO:0000313" key="5">
    <source>
        <dbReference type="Proteomes" id="UP000799118"/>
    </source>
</evidence>
<dbReference type="Pfam" id="PF01730">
    <property type="entry name" value="UreF"/>
    <property type="match status" value="1"/>
</dbReference>
<comment type="similarity">
    <text evidence="3">Belongs to the UreF family.</text>
</comment>
<dbReference type="EMBL" id="ML769386">
    <property type="protein sequence ID" value="KAE9409989.1"/>
    <property type="molecule type" value="Genomic_DNA"/>
</dbReference>
<dbReference type="OrthoDB" id="2550922at2759"/>
<evidence type="ECO:0000256" key="3">
    <source>
        <dbReference type="ARBA" id="ARBA00046339"/>
    </source>
</evidence>
<gene>
    <name evidence="4" type="ORF">BT96DRAFT_1077432</name>
</gene>
<dbReference type="AlphaFoldDB" id="A0A6A4IHF9"/>
<accession>A0A6A4IHF9</accession>
<sequence>MNHDSDDDDTYLLLLLSDSNLPTGSFVASSGFESYIKHGFGLESSSSSSSSRTTTFLRESIAAYARNALAFMTDAHISVERFRVQSRRFDRAGVPLREKRTRGRILGKNANKTKKQKQKQNSLQKLKELDALYDAMTLNHVTKRASKAQGVALLTLYAKAFSAPLPSIGVDKMASLVAKYKSLVRAETAPGHLPICWGILSGALGLTLERAQYLHIYLHARSLLSAAVRLNEIGPYHAQQILLYFAREVIRVEVERCRGMRTGLRLGKQEQEKEEQEDEEAVILSGPANIWPLGEILAARHDLQHSRIFNS</sequence>
<reference evidence="4" key="1">
    <citation type="journal article" date="2019" name="Environ. Microbiol.">
        <title>Fungal ecological strategies reflected in gene transcription - a case study of two litter decomposers.</title>
        <authorList>
            <person name="Barbi F."/>
            <person name="Kohler A."/>
            <person name="Barry K."/>
            <person name="Baskaran P."/>
            <person name="Daum C."/>
            <person name="Fauchery L."/>
            <person name="Ihrmark K."/>
            <person name="Kuo A."/>
            <person name="LaButti K."/>
            <person name="Lipzen A."/>
            <person name="Morin E."/>
            <person name="Grigoriev I.V."/>
            <person name="Henrissat B."/>
            <person name="Lindahl B."/>
            <person name="Martin F."/>
        </authorList>
    </citation>
    <scope>NUCLEOTIDE SEQUENCE</scope>
    <source>
        <strain evidence="4">JB14</strain>
    </source>
</reference>
<proteinExistence type="inferred from homology"/>
<dbReference type="Proteomes" id="UP000799118">
    <property type="component" value="Unassembled WGS sequence"/>
</dbReference>
<keyword evidence="2" id="KW-0143">Chaperone</keyword>